<name>A0AAE0JTW4_9PEZI</name>
<keyword evidence="9" id="KW-0175">Coiled coil</keyword>
<dbReference type="InterPro" id="IPR005034">
    <property type="entry name" value="Dicer_dimerisation"/>
</dbReference>
<feature type="domain" description="RNase III" evidence="11">
    <location>
        <begin position="1004"/>
        <end position="1200"/>
    </location>
</feature>
<evidence type="ECO:0000256" key="4">
    <source>
        <dbReference type="ARBA" id="ARBA00022801"/>
    </source>
</evidence>
<keyword evidence="2" id="KW-0677">Repeat</keyword>
<dbReference type="Pfam" id="PF00636">
    <property type="entry name" value="Ribonuclease_3"/>
    <property type="match status" value="1"/>
</dbReference>
<dbReference type="InterPro" id="IPR001650">
    <property type="entry name" value="Helicase_C-like"/>
</dbReference>
<dbReference type="GO" id="GO:0003723">
    <property type="term" value="F:RNA binding"/>
    <property type="evidence" value="ECO:0007669"/>
    <property type="project" value="UniProtKB-UniRule"/>
</dbReference>
<keyword evidence="6" id="KW-0067">ATP-binding</keyword>
<evidence type="ECO:0008006" key="17">
    <source>
        <dbReference type="Google" id="ProtNLM"/>
    </source>
</evidence>
<evidence type="ECO:0000256" key="8">
    <source>
        <dbReference type="PROSITE-ProRule" id="PRU00657"/>
    </source>
</evidence>
<dbReference type="PROSITE" id="PS51192">
    <property type="entry name" value="HELICASE_ATP_BIND_1"/>
    <property type="match status" value="1"/>
</dbReference>
<dbReference type="SUPFAM" id="SSF52540">
    <property type="entry name" value="P-loop containing nucleoside triphosphate hydrolases"/>
    <property type="match status" value="1"/>
</dbReference>
<keyword evidence="3" id="KW-0547">Nucleotide-binding</keyword>
<dbReference type="EMBL" id="JAULSN010000011">
    <property type="protein sequence ID" value="KAK3361407.1"/>
    <property type="molecule type" value="Genomic_DNA"/>
</dbReference>
<evidence type="ECO:0000256" key="2">
    <source>
        <dbReference type="ARBA" id="ARBA00022737"/>
    </source>
</evidence>
<dbReference type="GO" id="GO:0004386">
    <property type="term" value="F:helicase activity"/>
    <property type="evidence" value="ECO:0007669"/>
    <property type="project" value="UniProtKB-KW"/>
</dbReference>
<organism evidence="15 16">
    <name type="scientific">Lasiosphaeria ovina</name>
    <dbReference type="NCBI Taxonomy" id="92902"/>
    <lineage>
        <taxon>Eukaryota</taxon>
        <taxon>Fungi</taxon>
        <taxon>Dikarya</taxon>
        <taxon>Ascomycota</taxon>
        <taxon>Pezizomycotina</taxon>
        <taxon>Sordariomycetes</taxon>
        <taxon>Sordariomycetidae</taxon>
        <taxon>Sordariales</taxon>
        <taxon>Lasiosphaeriaceae</taxon>
        <taxon>Lasiosphaeria</taxon>
    </lineage>
</organism>
<dbReference type="GO" id="GO:0004525">
    <property type="term" value="F:ribonuclease III activity"/>
    <property type="evidence" value="ECO:0007669"/>
    <property type="project" value="InterPro"/>
</dbReference>
<keyword evidence="4" id="KW-0378">Hydrolase</keyword>
<sequence>MLINSNGIPAGVSAHNEAGGTNNDAVTARAYQTEMYEKSIKENIVVVMDTGSGKTLVAALRIMHELARIDSGKKIWFLTRTVELCRQQCKTLQQQIRSVEIRSFSSRDNVDGWRSQKLWDAALDNVRVAVATYAVLQNALSNGFVKMASIALIVFDEAHNCVGKSPGSKIMNQFFWRDKGAGRPVPRILGLTASPVNKVDGKKLKSLEDTLNAACKTPRLHRENLQTHVKRPTLTIEYYSLSPTSVSLASITSMRAILDGLDIATDPDIIRWRTENTERSREKLKQALKTKKTFVREQLRVFCERAEAMCEQLGTLAADFYIAKVTSLIIESASAPSESCFLTWDYSSRIYLSRLLKRVVVDPRALARVPSSASISAKVERLARILCSHYRGGDDGSRGIVFVTERATLVVLHHLLSLHPDLSKLFRVGAVVGSSKHDRGRRDLGDIFNPAEQSKVLDQFRNGKLNLLVATSVLEEGIDVSACNLVISFDPPASPKSFIQRRGRARKSGSEYFVLIDDEERDKATDWEGIEEQLKAQYDRDDRDCAIGNQMADRETSDRETSDREFTEPTTGAILDMENAKGRLQRFCAVAGLRRYSDNQPFYVYEELANQPPPASDGELPLMRAKVVLPASIPYSLRITWSKQAWRSEQNASKDAAFEAYMRLYDAKLVDENLLPLTHEELGVQDESSMIDIREQFKPWARTDNSRQGEPQTYVMLLEDSKGVAQFKFHVVVPVELGKPQHFQFYSAYGEQRRARLSPLHSDPSIEEQPRQVVAFRNSQGLKTLTQMNRSSSSTRLLVKACTSKLMYKLEAHLVAKELQTRLPVVNGSNSDVVDLIRSAITTPVRAEPEYQKLEFLGDACLKLLTTVHFATKYPLWPEGYLTAGRARVISNSRLCRAALERELDPFLLTKGHNAEEWRQVDPDNVDKTDTLIAEDPSSRRVARRTLAHAAKALIGAGKQAGGWGTALTWTKHLVGDVDLPSLEVGRRQLFDVSASDAALPAHLGTVETLAGYVFHKKALAVQALTHSSYFAAEAHGCLDRLAFLGNAVIESIVSEAIFSLSAGASAGGASGPRTSCGSMTVHRAALVNRQYLGYVALEWHVSRTRTDVQQAGASPRGPFREKRYSVDFPLCRFLQHCSAGVTDEMAALETRYAELRDETKEAVASGAAYPWLQMARLGASDFCADVVEALVGAVYVDSGSLAACEALLERMGVLPYLRRILRDGVDTVHPKEQLQAAAGSQAIRYEVEKGAATGSGKQDVSCVVYVGSRVVAEVDGGLSEDEVQIKAAAQAVLFLSSSAKASD</sequence>
<evidence type="ECO:0000259" key="11">
    <source>
        <dbReference type="PROSITE" id="PS50142"/>
    </source>
</evidence>
<keyword evidence="8" id="KW-0694">RNA-binding</keyword>
<dbReference type="SUPFAM" id="SSF69065">
    <property type="entry name" value="RNase III domain-like"/>
    <property type="match status" value="2"/>
</dbReference>
<feature type="domain" description="RNase III" evidence="11">
    <location>
        <begin position="851"/>
        <end position="963"/>
    </location>
</feature>
<dbReference type="InterPro" id="IPR038248">
    <property type="entry name" value="Dicer_dimer_sf"/>
</dbReference>
<dbReference type="InterPro" id="IPR014001">
    <property type="entry name" value="Helicase_ATP-bd"/>
</dbReference>
<dbReference type="Pfam" id="PF03368">
    <property type="entry name" value="Dicer_dimer"/>
    <property type="match status" value="1"/>
</dbReference>
<dbReference type="GO" id="GO:0005524">
    <property type="term" value="F:ATP binding"/>
    <property type="evidence" value="ECO:0007669"/>
    <property type="project" value="UniProtKB-KW"/>
</dbReference>
<dbReference type="GO" id="GO:0030422">
    <property type="term" value="P:siRNA processing"/>
    <property type="evidence" value="ECO:0007669"/>
    <property type="project" value="TreeGrafter"/>
</dbReference>
<dbReference type="Gene3D" id="1.10.1520.10">
    <property type="entry name" value="Ribonuclease III domain"/>
    <property type="match status" value="2"/>
</dbReference>
<feature type="domain" description="Helicase C-terminal" evidence="13">
    <location>
        <begin position="378"/>
        <end position="546"/>
    </location>
</feature>
<dbReference type="PANTHER" id="PTHR14950">
    <property type="entry name" value="DICER-RELATED"/>
    <property type="match status" value="1"/>
</dbReference>
<feature type="domain" description="Helicase ATP-binding" evidence="12">
    <location>
        <begin position="35"/>
        <end position="213"/>
    </location>
</feature>
<feature type="domain" description="Dicer dsRNA-binding fold" evidence="14">
    <location>
        <begin position="580"/>
        <end position="684"/>
    </location>
</feature>
<evidence type="ECO:0000259" key="14">
    <source>
        <dbReference type="PROSITE" id="PS51327"/>
    </source>
</evidence>
<dbReference type="CDD" id="cd00593">
    <property type="entry name" value="RIBOc"/>
    <property type="match status" value="2"/>
</dbReference>
<evidence type="ECO:0000256" key="6">
    <source>
        <dbReference type="ARBA" id="ARBA00022840"/>
    </source>
</evidence>
<dbReference type="InterPro" id="IPR000999">
    <property type="entry name" value="RNase_III_dom"/>
</dbReference>
<proteinExistence type="inferred from homology"/>
<evidence type="ECO:0000256" key="7">
    <source>
        <dbReference type="ARBA" id="ARBA00023118"/>
    </source>
</evidence>
<keyword evidence="5" id="KW-0347">Helicase</keyword>
<evidence type="ECO:0000313" key="15">
    <source>
        <dbReference type="EMBL" id="KAK3361407.1"/>
    </source>
</evidence>
<dbReference type="Pfam" id="PF14622">
    <property type="entry name" value="Ribonucleas_3_3"/>
    <property type="match status" value="1"/>
</dbReference>
<dbReference type="Pfam" id="PF00271">
    <property type="entry name" value="Helicase_C"/>
    <property type="match status" value="1"/>
</dbReference>
<feature type="region of interest" description="Disordered" evidence="10">
    <location>
        <begin position="549"/>
        <end position="569"/>
    </location>
</feature>
<dbReference type="CDD" id="cd18034">
    <property type="entry name" value="DEXHc_dicer"/>
    <property type="match status" value="1"/>
</dbReference>
<comment type="caution">
    <text evidence="15">The sequence shown here is derived from an EMBL/GenBank/DDBJ whole genome shotgun (WGS) entry which is preliminary data.</text>
</comment>
<evidence type="ECO:0000256" key="3">
    <source>
        <dbReference type="ARBA" id="ARBA00022741"/>
    </source>
</evidence>
<dbReference type="GO" id="GO:0050688">
    <property type="term" value="P:regulation of defense response to virus"/>
    <property type="evidence" value="ECO:0007669"/>
    <property type="project" value="UniProtKB-KW"/>
</dbReference>
<evidence type="ECO:0000259" key="12">
    <source>
        <dbReference type="PROSITE" id="PS51192"/>
    </source>
</evidence>
<dbReference type="Gene3D" id="3.40.50.300">
    <property type="entry name" value="P-loop containing nucleotide triphosphate hydrolases"/>
    <property type="match status" value="2"/>
</dbReference>
<reference evidence="15" key="2">
    <citation type="submission" date="2023-06" db="EMBL/GenBank/DDBJ databases">
        <authorList>
            <consortium name="Lawrence Berkeley National Laboratory"/>
            <person name="Haridas S."/>
            <person name="Hensen N."/>
            <person name="Bonometti L."/>
            <person name="Westerberg I."/>
            <person name="Brannstrom I.O."/>
            <person name="Guillou S."/>
            <person name="Cros-Aarteil S."/>
            <person name="Calhoun S."/>
            <person name="Kuo A."/>
            <person name="Mondo S."/>
            <person name="Pangilinan J."/>
            <person name="Riley R."/>
            <person name="Labutti K."/>
            <person name="Andreopoulos B."/>
            <person name="Lipzen A."/>
            <person name="Chen C."/>
            <person name="Yanf M."/>
            <person name="Daum C."/>
            <person name="Ng V."/>
            <person name="Clum A."/>
            <person name="Steindorff A."/>
            <person name="Ohm R."/>
            <person name="Martin F."/>
            <person name="Silar P."/>
            <person name="Natvig D."/>
            <person name="Lalanne C."/>
            <person name="Gautier V."/>
            <person name="Ament-Velasquez S.L."/>
            <person name="Kruys A."/>
            <person name="Hutchinson M.I."/>
            <person name="Powell A.J."/>
            <person name="Barry K."/>
            <person name="Miller A.N."/>
            <person name="Grigoriev I.V."/>
            <person name="Debuchy R."/>
            <person name="Gladieux P."/>
            <person name="Thoren M.H."/>
            <person name="Johannesson H."/>
        </authorList>
    </citation>
    <scope>NUCLEOTIDE SEQUENCE</scope>
    <source>
        <strain evidence="15">CBS 958.72</strain>
    </source>
</reference>
<keyword evidence="1" id="KW-0930">Antiviral protein</keyword>
<dbReference type="SMART" id="SM00487">
    <property type="entry name" value="DEXDc"/>
    <property type="match status" value="1"/>
</dbReference>
<evidence type="ECO:0000256" key="9">
    <source>
        <dbReference type="SAM" id="Coils"/>
    </source>
</evidence>
<dbReference type="InterPro" id="IPR011545">
    <property type="entry name" value="DEAD/DEAH_box_helicase_dom"/>
</dbReference>
<dbReference type="PROSITE" id="PS00517">
    <property type="entry name" value="RNASE_3_1"/>
    <property type="match status" value="1"/>
</dbReference>
<dbReference type="PANTHER" id="PTHR14950:SF37">
    <property type="entry name" value="ENDORIBONUCLEASE DICER"/>
    <property type="match status" value="1"/>
</dbReference>
<gene>
    <name evidence="15" type="ORF">B0T24DRAFT_724622</name>
</gene>
<protein>
    <recommendedName>
        <fullName evidence="17">Dicer-like protein 2</fullName>
    </recommendedName>
</protein>
<keyword evidence="16" id="KW-1185">Reference proteome</keyword>
<keyword evidence="7" id="KW-0051">Antiviral defense</keyword>
<feature type="compositionally biased region" description="Basic and acidic residues" evidence="10">
    <location>
        <begin position="552"/>
        <end position="567"/>
    </location>
</feature>
<dbReference type="Proteomes" id="UP001287356">
    <property type="component" value="Unassembled WGS sequence"/>
</dbReference>
<dbReference type="PROSITE" id="PS51327">
    <property type="entry name" value="DICER_DSRBF"/>
    <property type="match status" value="1"/>
</dbReference>
<evidence type="ECO:0000313" key="16">
    <source>
        <dbReference type="Proteomes" id="UP001287356"/>
    </source>
</evidence>
<dbReference type="PROSITE" id="PS51194">
    <property type="entry name" value="HELICASE_CTER"/>
    <property type="match status" value="1"/>
</dbReference>
<comment type="similarity">
    <text evidence="8">Belongs to the helicase family. Dicer subfamily.</text>
</comment>
<accession>A0AAE0JTW4</accession>
<dbReference type="GO" id="GO:0005737">
    <property type="term" value="C:cytoplasm"/>
    <property type="evidence" value="ECO:0007669"/>
    <property type="project" value="TreeGrafter"/>
</dbReference>
<evidence type="ECO:0000256" key="5">
    <source>
        <dbReference type="ARBA" id="ARBA00022806"/>
    </source>
</evidence>
<evidence type="ECO:0000259" key="13">
    <source>
        <dbReference type="PROSITE" id="PS51194"/>
    </source>
</evidence>
<dbReference type="GO" id="GO:0005634">
    <property type="term" value="C:nucleus"/>
    <property type="evidence" value="ECO:0007669"/>
    <property type="project" value="TreeGrafter"/>
</dbReference>
<evidence type="ECO:0000256" key="10">
    <source>
        <dbReference type="SAM" id="MobiDB-lite"/>
    </source>
</evidence>
<dbReference type="PROSITE" id="PS50142">
    <property type="entry name" value="RNASE_3_2"/>
    <property type="match status" value="2"/>
</dbReference>
<feature type="coiled-coil region" evidence="9">
    <location>
        <begin position="1139"/>
        <end position="1166"/>
    </location>
</feature>
<reference evidence="15" key="1">
    <citation type="journal article" date="2023" name="Mol. Phylogenet. Evol.">
        <title>Genome-scale phylogeny and comparative genomics of the fungal order Sordariales.</title>
        <authorList>
            <person name="Hensen N."/>
            <person name="Bonometti L."/>
            <person name="Westerberg I."/>
            <person name="Brannstrom I.O."/>
            <person name="Guillou S."/>
            <person name="Cros-Aarteil S."/>
            <person name="Calhoun S."/>
            <person name="Haridas S."/>
            <person name="Kuo A."/>
            <person name="Mondo S."/>
            <person name="Pangilinan J."/>
            <person name="Riley R."/>
            <person name="LaButti K."/>
            <person name="Andreopoulos B."/>
            <person name="Lipzen A."/>
            <person name="Chen C."/>
            <person name="Yan M."/>
            <person name="Daum C."/>
            <person name="Ng V."/>
            <person name="Clum A."/>
            <person name="Steindorff A."/>
            <person name="Ohm R.A."/>
            <person name="Martin F."/>
            <person name="Silar P."/>
            <person name="Natvig D.O."/>
            <person name="Lalanne C."/>
            <person name="Gautier V."/>
            <person name="Ament-Velasquez S.L."/>
            <person name="Kruys A."/>
            <person name="Hutchinson M.I."/>
            <person name="Powell A.J."/>
            <person name="Barry K."/>
            <person name="Miller A.N."/>
            <person name="Grigoriev I.V."/>
            <person name="Debuchy R."/>
            <person name="Gladieux P."/>
            <person name="Hiltunen Thoren M."/>
            <person name="Johannesson H."/>
        </authorList>
    </citation>
    <scope>NUCLEOTIDE SEQUENCE</scope>
    <source>
        <strain evidence="15">CBS 958.72</strain>
    </source>
</reference>
<dbReference type="GO" id="GO:0051607">
    <property type="term" value="P:defense response to virus"/>
    <property type="evidence" value="ECO:0007669"/>
    <property type="project" value="UniProtKB-KW"/>
</dbReference>
<dbReference type="SMART" id="SM00490">
    <property type="entry name" value="HELICc"/>
    <property type="match status" value="1"/>
</dbReference>
<dbReference type="InterPro" id="IPR027417">
    <property type="entry name" value="P-loop_NTPase"/>
</dbReference>
<dbReference type="SMART" id="SM00535">
    <property type="entry name" value="RIBOc"/>
    <property type="match status" value="2"/>
</dbReference>
<dbReference type="InterPro" id="IPR036389">
    <property type="entry name" value="RNase_III_sf"/>
</dbReference>
<dbReference type="Pfam" id="PF00270">
    <property type="entry name" value="DEAD"/>
    <property type="match status" value="1"/>
</dbReference>
<evidence type="ECO:0000256" key="1">
    <source>
        <dbReference type="ARBA" id="ARBA00022721"/>
    </source>
</evidence>
<dbReference type="Gene3D" id="3.30.160.380">
    <property type="entry name" value="Dicer dimerisation domain"/>
    <property type="match status" value="1"/>
</dbReference>